<evidence type="ECO:0000313" key="17">
    <source>
        <dbReference type="EMBL" id="KAJ2678088.1"/>
    </source>
</evidence>
<evidence type="ECO:0000256" key="8">
    <source>
        <dbReference type="ARBA" id="ARBA00022917"/>
    </source>
</evidence>
<dbReference type="GO" id="GO:0006429">
    <property type="term" value="P:leucyl-tRNA aminoacylation"/>
    <property type="evidence" value="ECO:0007669"/>
    <property type="project" value="InterPro"/>
</dbReference>
<comment type="catalytic activity">
    <reaction evidence="11">
        <text>tRNA(Leu) + L-leucine + ATP = L-leucyl-tRNA(Leu) + AMP + diphosphate</text>
        <dbReference type="Rhea" id="RHEA:11688"/>
        <dbReference type="Rhea" id="RHEA-COMP:9613"/>
        <dbReference type="Rhea" id="RHEA-COMP:9622"/>
        <dbReference type="ChEBI" id="CHEBI:30616"/>
        <dbReference type="ChEBI" id="CHEBI:33019"/>
        <dbReference type="ChEBI" id="CHEBI:57427"/>
        <dbReference type="ChEBI" id="CHEBI:78442"/>
        <dbReference type="ChEBI" id="CHEBI:78494"/>
        <dbReference type="ChEBI" id="CHEBI:456215"/>
        <dbReference type="EC" id="6.1.1.4"/>
    </reaction>
</comment>
<evidence type="ECO:0000259" key="16">
    <source>
        <dbReference type="Pfam" id="PF13603"/>
    </source>
</evidence>
<evidence type="ECO:0000259" key="15">
    <source>
        <dbReference type="Pfam" id="PF09334"/>
    </source>
</evidence>
<dbReference type="InterPro" id="IPR009080">
    <property type="entry name" value="tRNAsynth_Ia_anticodon-bd"/>
</dbReference>
<dbReference type="EMBL" id="JANBTW010000024">
    <property type="protein sequence ID" value="KAJ2678088.1"/>
    <property type="molecule type" value="Genomic_DNA"/>
</dbReference>
<keyword evidence="9 12" id="KW-0030">Aminoacyl-tRNA synthetase</keyword>
<dbReference type="Gene3D" id="1.10.730.10">
    <property type="entry name" value="Isoleucyl-tRNA Synthetase, Domain 1"/>
    <property type="match status" value="1"/>
</dbReference>
<dbReference type="GO" id="GO:0032543">
    <property type="term" value="P:mitochondrial translation"/>
    <property type="evidence" value="ECO:0007669"/>
    <property type="project" value="TreeGrafter"/>
</dbReference>
<feature type="domain" description="Leucyl-tRNA synthetase editing" evidence="16">
    <location>
        <begin position="294"/>
        <end position="493"/>
    </location>
</feature>
<evidence type="ECO:0000256" key="5">
    <source>
        <dbReference type="ARBA" id="ARBA00022598"/>
    </source>
</evidence>
<dbReference type="SUPFAM" id="SSF47323">
    <property type="entry name" value="Anticodon-binding domain of a subclass of class I aminoacyl-tRNA synthetases"/>
    <property type="match status" value="1"/>
</dbReference>
<dbReference type="Pfam" id="PF08264">
    <property type="entry name" value="Anticodon_1"/>
    <property type="match status" value="1"/>
</dbReference>
<dbReference type="CDD" id="cd00812">
    <property type="entry name" value="LeuRS_core"/>
    <property type="match status" value="1"/>
</dbReference>
<dbReference type="GO" id="GO:0005759">
    <property type="term" value="C:mitochondrial matrix"/>
    <property type="evidence" value="ECO:0007669"/>
    <property type="project" value="UniProtKB-SubCell"/>
</dbReference>
<dbReference type="PANTHER" id="PTHR43740:SF2">
    <property type="entry name" value="LEUCINE--TRNA LIGASE, MITOCHONDRIAL"/>
    <property type="match status" value="1"/>
</dbReference>
<comment type="caution">
    <text evidence="17">The sequence shown here is derived from an EMBL/GenBank/DDBJ whole genome shotgun (WGS) entry which is preliminary data.</text>
</comment>
<evidence type="ECO:0000256" key="4">
    <source>
        <dbReference type="ARBA" id="ARBA00013164"/>
    </source>
</evidence>
<keyword evidence="8 12" id="KW-0648">Protein biosynthesis</keyword>
<feature type="domain" description="Methionyl/Valyl/Leucyl/Isoleucyl-tRNA synthetase anticodon-binding" evidence="14">
    <location>
        <begin position="820"/>
        <end position="949"/>
    </location>
</feature>
<dbReference type="GO" id="GO:0005524">
    <property type="term" value="F:ATP binding"/>
    <property type="evidence" value="ECO:0007669"/>
    <property type="project" value="UniProtKB-KW"/>
</dbReference>
<evidence type="ECO:0000313" key="18">
    <source>
        <dbReference type="Proteomes" id="UP001151518"/>
    </source>
</evidence>
<evidence type="ECO:0000256" key="3">
    <source>
        <dbReference type="ARBA" id="ARBA00005594"/>
    </source>
</evidence>
<evidence type="ECO:0000256" key="12">
    <source>
        <dbReference type="RuleBase" id="RU363035"/>
    </source>
</evidence>
<keyword evidence="7 12" id="KW-0067">ATP-binding</keyword>
<dbReference type="HAMAP" id="MF_00049_B">
    <property type="entry name" value="Leu_tRNA_synth_B"/>
    <property type="match status" value="1"/>
</dbReference>
<keyword evidence="6 12" id="KW-0547">Nucleotide-binding</keyword>
<accession>A0A9W8G8L4</accession>
<dbReference type="PANTHER" id="PTHR43740">
    <property type="entry name" value="LEUCYL-TRNA SYNTHETASE"/>
    <property type="match status" value="1"/>
</dbReference>
<dbReference type="FunFam" id="3.40.50.620:FF:000100">
    <property type="entry name" value="probable leucine--tRNA ligase, mitochondrial"/>
    <property type="match status" value="1"/>
</dbReference>
<sequence>MLRACSSLCRPSKPTVSITTTLLLRAQHSGGVHIGPAAVRTISTSQSLLEKTKFGSWIDETTGKLNTQGLEAKWKARWAKIKALDSQEQPSWKSTESMTAEDIEKLFYILVMFPYPSGVLHMGHVRVYTISDALSRFHRMRGKHVIHPMGWDAFGLPAENAAIERGVAPDEWTMSNIAAMKEQLSRILTDFDWERELATCDPAYYKWTQYIFLQLFKQNMVYRKEAVVNWDPIDQTVLANEQVDKSGRSWRSGAVVEQRKLKQWFAKITAYADDLLKDLDLLEWPEHVKSMQSNWIGRSEGAEFEFELENISAEPKKPSSITVFTSRPDTLFGVSYLAIAADHPLVSRDLLPASHADEALRCAKELNDRPASTASNSSMQHSRTGVFTGLYVRHPLDSSRKVPVYIADYVLSSYGTGAVMGVPAHDVRDNEFCKANSVPMHKPVIESLSTLKENKGDADAVFTDLGVLRKIPENRMFGGMTSAKAMQAIVREVEVQGRGRYMVNYRLRDWLLSRQRYWGAPVPIIHCPTCGVVPVPESDLPVELPKDVQFSGRGGSPLSKATDWLNCKCPKCNGAAKRDTDTLDTFVDSSWYFLRYTDSHNSKLPFGCASATATMPVDIYIGGVEHAILHLLYSRFISKFLWRTQGFGPEAVKADAELKIKTKEAILHKNLRKDYKGEPFKQLLTQGMVHGLTYKDPNTGRFLKPEEVEISEKSIKPRIVLTGEVPEVVYEKMSKSKYNGVDPTETVDTFGADATRLHMLYLAAPQDVLEWDTQSIVGMQRWINRLGRLVDSACETPPMQSFADALSKRGKWSKEAQETYRQTNIAIQRSTVSMSGSFAFNTAIASLIELSNYLSLVKDRTHSTLAYSLACLIKMLSPLAPSVGEELWEVAAENGYLRAAGLLSKNYKWNDKEVGSVFMHDWPKLDETALKRQSVTIVVQINGKVRFKLDEVDVDQEKESLLGLAREHPHAAKWLLDGSGNQKNVAKLIHVPNKLINIIVK</sequence>
<dbReference type="InterPro" id="IPR014729">
    <property type="entry name" value="Rossmann-like_a/b/a_fold"/>
</dbReference>
<name>A0A9W8G8L4_9FUNG</name>
<organism evidence="17 18">
    <name type="scientific">Coemansia spiralis</name>
    <dbReference type="NCBI Taxonomy" id="417178"/>
    <lineage>
        <taxon>Eukaryota</taxon>
        <taxon>Fungi</taxon>
        <taxon>Fungi incertae sedis</taxon>
        <taxon>Zoopagomycota</taxon>
        <taxon>Kickxellomycotina</taxon>
        <taxon>Kickxellomycetes</taxon>
        <taxon>Kickxellales</taxon>
        <taxon>Kickxellaceae</taxon>
        <taxon>Coemansia</taxon>
    </lineage>
</organism>
<proteinExistence type="inferred from homology"/>
<dbReference type="InterPro" id="IPR015413">
    <property type="entry name" value="Methionyl/Leucyl_tRNA_Synth"/>
</dbReference>
<evidence type="ECO:0000256" key="11">
    <source>
        <dbReference type="ARBA" id="ARBA00047469"/>
    </source>
</evidence>
<dbReference type="InterPro" id="IPR009008">
    <property type="entry name" value="Val/Leu/Ile-tRNA-synth_edit"/>
</dbReference>
<dbReference type="Gene3D" id="3.90.740.10">
    <property type="entry name" value="Valyl/Leucyl/Isoleucyl-tRNA synthetase, editing domain"/>
    <property type="match status" value="1"/>
</dbReference>
<dbReference type="GO" id="GO:0002161">
    <property type="term" value="F:aminoacyl-tRNA deacylase activity"/>
    <property type="evidence" value="ECO:0007669"/>
    <property type="project" value="InterPro"/>
</dbReference>
<comment type="subcellular location">
    <subcellularLocation>
        <location evidence="2">Cytoplasm</location>
    </subcellularLocation>
    <subcellularLocation>
        <location evidence="1">Mitochondrion matrix</location>
    </subcellularLocation>
</comment>
<dbReference type="AlphaFoldDB" id="A0A9W8G8L4"/>
<dbReference type="PRINTS" id="PR00985">
    <property type="entry name" value="TRNASYNTHLEU"/>
</dbReference>
<dbReference type="NCBIfam" id="TIGR00396">
    <property type="entry name" value="leuS_bact"/>
    <property type="match status" value="1"/>
</dbReference>
<evidence type="ECO:0000256" key="10">
    <source>
        <dbReference type="ARBA" id="ARBA00030520"/>
    </source>
</evidence>
<evidence type="ECO:0000259" key="14">
    <source>
        <dbReference type="Pfam" id="PF08264"/>
    </source>
</evidence>
<dbReference type="InterPro" id="IPR013155">
    <property type="entry name" value="M/V/L/I-tRNA-synth_anticd-bd"/>
</dbReference>
<dbReference type="Pfam" id="PF13603">
    <property type="entry name" value="tRNA-synt_1_2"/>
    <property type="match status" value="1"/>
</dbReference>
<evidence type="ECO:0000256" key="7">
    <source>
        <dbReference type="ARBA" id="ARBA00022840"/>
    </source>
</evidence>
<protein>
    <recommendedName>
        <fullName evidence="4">leucine--tRNA ligase</fullName>
        <ecNumber evidence="4">6.1.1.4</ecNumber>
    </recommendedName>
    <alternativeName>
        <fullName evidence="10">Leucyl-tRNA synthetase</fullName>
    </alternativeName>
</protein>
<dbReference type="OrthoDB" id="15954at2759"/>
<dbReference type="FunFam" id="1.10.730.10:FF:000002">
    <property type="entry name" value="Leucine--tRNA ligase"/>
    <property type="match status" value="1"/>
</dbReference>
<evidence type="ECO:0000259" key="13">
    <source>
        <dbReference type="Pfam" id="PF00133"/>
    </source>
</evidence>
<dbReference type="InterPro" id="IPR025709">
    <property type="entry name" value="Leu_tRNA-synth_edit"/>
</dbReference>
<dbReference type="EC" id="6.1.1.4" evidence="4"/>
<dbReference type="InterPro" id="IPR002300">
    <property type="entry name" value="aa-tRNA-synth_Ia"/>
</dbReference>
<feature type="domain" description="Aminoacyl-tRNA synthetase class Ia" evidence="13">
    <location>
        <begin position="507"/>
        <end position="598"/>
    </location>
</feature>
<dbReference type="SUPFAM" id="SSF50677">
    <property type="entry name" value="ValRS/IleRS/LeuRS editing domain"/>
    <property type="match status" value="1"/>
</dbReference>
<evidence type="ECO:0000256" key="9">
    <source>
        <dbReference type="ARBA" id="ARBA00023146"/>
    </source>
</evidence>
<dbReference type="Proteomes" id="UP001151518">
    <property type="component" value="Unassembled WGS sequence"/>
</dbReference>
<dbReference type="SUPFAM" id="SSF52374">
    <property type="entry name" value="Nucleotidylyl transferase"/>
    <property type="match status" value="1"/>
</dbReference>
<gene>
    <name evidence="17" type="primary">NAM2</name>
    <name evidence="17" type="ORF">GGI25_002592</name>
</gene>
<dbReference type="Pfam" id="PF00133">
    <property type="entry name" value="tRNA-synt_1"/>
    <property type="match status" value="1"/>
</dbReference>
<dbReference type="FunFam" id="3.40.50.620:FF:000003">
    <property type="entry name" value="Leucine--tRNA ligase"/>
    <property type="match status" value="1"/>
</dbReference>
<dbReference type="PROSITE" id="PS00178">
    <property type="entry name" value="AA_TRNA_LIGASE_I"/>
    <property type="match status" value="1"/>
</dbReference>
<dbReference type="Pfam" id="PF09334">
    <property type="entry name" value="tRNA-synt_1g"/>
    <property type="match status" value="1"/>
</dbReference>
<evidence type="ECO:0000256" key="1">
    <source>
        <dbReference type="ARBA" id="ARBA00004305"/>
    </source>
</evidence>
<dbReference type="Gene3D" id="3.40.50.620">
    <property type="entry name" value="HUPs"/>
    <property type="match status" value="2"/>
</dbReference>
<comment type="similarity">
    <text evidence="3 12">Belongs to the class-I aminoacyl-tRNA synthetase family.</text>
</comment>
<dbReference type="InterPro" id="IPR002302">
    <property type="entry name" value="Leu-tRNA-ligase"/>
</dbReference>
<dbReference type="GO" id="GO:0004823">
    <property type="term" value="F:leucine-tRNA ligase activity"/>
    <property type="evidence" value="ECO:0007669"/>
    <property type="project" value="UniProtKB-EC"/>
</dbReference>
<keyword evidence="5 12" id="KW-0436">Ligase</keyword>
<reference evidence="17" key="1">
    <citation type="submission" date="2022-07" db="EMBL/GenBank/DDBJ databases">
        <title>Phylogenomic reconstructions and comparative analyses of Kickxellomycotina fungi.</title>
        <authorList>
            <person name="Reynolds N.K."/>
            <person name="Stajich J.E."/>
            <person name="Barry K."/>
            <person name="Grigoriev I.V."/>
            <person name="Crous P."/>
            <person name="Smith M.E."/>
        </authorList>
    </citation>
    <scope>NUCLEOTIDE SEQUENCE</scope>
    <source>
        <strain evidence="17">NRRL 3115</strain>
    </source>
</reference>
<dbReference type="InterPro" id="IPR001412">
    <property type="entry name" value="aa-tRNA-synth_I_CS"/>
</dbReference>
<evidence type="ECO:0000256" key="2">
    <source>
        <dbReference type="ARBA" id="ARBA00004496"/>
    </source>
</evidence>
<evidence type="ECO:0000256" key="6">
    <source>
        <dbReference type="ARBA" id="ARBA00022741"/>
    </source>
</evidence>
<feature type="domain" description="Methionyl/Leucyl tRNA synthetase" evidence="15">
    <location>
        <begin position="108"/>
        <end position="244"/>
    </location>
</feature>